<feature type="transmembrane region" description="Helical" evidence="7">
    <location>
        <begin position="56"/>
        <end position="77"/>
    </location>
</feature>
<sequence length="542" mass="60079">MTTEDKSGAVHHDDVAQADKLGVEVQEVVAHRITEEDLLQHSRDALSIRSKGGLRILGIMFVMGCNMAGYGIDWGVISGINSMQRWHDYFGFPNDGVIIATINALMTIGGFCGAPFLALGDVIGRRGVNWVGNALVIVASLMQGLAPNLACLMAGRFVLGFGTALCSAPQYIAEVAPIHLRGRLVGIFGACFQVGSLIMLAAMMGFTKWDNDWMWRLPFILEAVFPLIVCVFLYIVCPESPRYLIMKGHRDRARKMITQFMTSNGDENDPIVPIMMNQIDESLETSNTGVRAAYDYRVFFTREVGYRTVILVLYSIFQQWNGGGIIGQYMSPALETVGITDTLAQLGITFGTTSTYFVFTAFGAYLVDKFRRRTLIFAGLLTFILWQTAVTITSWQYEKTESRAAAVLTVVWVFCFQACSAALIATMHNLYPVELLSLPLRAKGMGLYAMVQGAAGVVNNYGISVGIDEVGYKIWVVFIVYNCLQLIAAYFLFPETSKLSLEQMDRIFETKGQNPVKISLVISKAQWEKDKIDREQLAADRA</sequence>
<dbReference type="PANTHER" id="PTHR48022">
    <property type="entry name" value="PLASTIDIC GLUCOSE TRANSPORTER 4"/>
    <property type="match status" value="1"/>
</dbReference>
<dbReference type="EMBL" id="JAKWBI020000003">
    <property type="protein sequence ID" value="KAJ2907248.1"/>
    <property type="molecule type" value="Genomic_DNA"/>
</dbReference>
<feature type="transmembrane region" description="Helical" evidence="7">
    <location>
        <begin position="213"/>
        <end position="237"/>
    </location>
</feature>
<dbReference type="InterPro" id="IPR020846">
    <property type="entry name" value="MFS_dom"/>
</dbReference>
<feature type="transmembrane region" description="Helical" evidence="7">
    <location>
        <begin position="127"/>
        <end position="146"/>
    </location>
</feature>
<feature type="domain" description="Major facilitator superfamily (MFS) profile" evidence="8">
    <location>
        <begin position="59"/>
        <end position="497"/>
    </location>
</feature>
<dbReference type="Pfam" id="PF00083">
    <property type="entry name" value="Sugar_tr"/>
    <property type="match status" value="1"/>
</dbReference>
<dbReference type="FunFam" id="1.20.1250.20:FF:000134">
    <property type="entry name" value="MFS sugar transporter protein"/>
    <property type="match status" value="1"/>
</dbReference>
<dbReference type="SUPFAM" id="SSF103473">
    <property type="entry name" value="MFS general substrate transporter"/>
    <property type="match status" value="1"/>
</dbReference>
<dbReference type="AlphaFoldDB" id="A0AAD5RZ42"/>
<evidence type="ECO:0000313" key="9">
    <source>
        <dbReference type="EMBL" id="KAJ2907248.1"/>
    </source>
</evidence>
<comment type="caution">
    <text evidence="9">The sequence shown here is derived from an EMBL/GenBank/DDBJ whole genome shotgun (WGS) entry which is preliminary data.</text>
</comment>
<dbReference type="PROSITE" id="PS50850">
    <property type="entry name" value="MFS"/>
    <property type="match status" value="1"/>
</dbReference>
<feature type="transmembrane region" description="Helical" evidence="7">
    <location>
        <begin position="374"/>
        <end position="397"/>
    </location>
</feature>
<keyword evidence="9" id="KW-0762">Sugar transport</keyword>
<feature type="transmembrane region" description="Helical" evidence="7">
    <location>
        <begin position="474"/>
        <end position="493"/>
    </location>
</feature>
<evidence type="ECO:0000259" key="8">
    <source>
        <dbReference type="PROSITE" id="PS50850"/>
    </source>
</evidence>
<accession>A0AAD5RZ42</accession>
<evidence type="ECO:0000256" key="2">
    <source>
        <dbReference type="ARBA" id="ARBA00010992"/>
    </source>
</evidence>
<dbReference type="Proteomes" id="UP001201980">
    <property type="component" value="Unassembled WGS sequence"/>
</dbReference>
<dbReference type="PANTHER" id="PTHR48022:SF13">
    <property type="entry name" value="MAJOR FACILITATOR SUPERFAMILY (MFS) PROFILE DOMAIN-CONTAINING PROTEIN"/>
    <property type="match status" value="1"/>
</dbReference>
<proteinExistence type="inferred from homology"/>
<evidence type="ECO:0000313" key="10">
    <source>
        <dbReference type="Proteomes" id="UP001201980"/>
    </source>
</evidence>
<evidence type="ECO:0000256" key="7">
    <source>
        <dbReference type="SAM" id="Phobius"/>
    </source>
</evidence>
<dbReference type="InterPro" id="IPR005828">
    <property type="entry name" value="MFS_sugar_transport-like"/>
</dbReference>
<protein>
    <submittedName>
        <fullName evidence="9">Sugar transporter</fullName>
    </submittedName>
</protein>
<keyword evidence="3" id="KW-0813">Transport</keyword>
<evidence type="ECO:0000256" key="6">
    <source>
        <dbReference type="ARBA" id="ARBA00023136"/>
    </source>
</evidence>
<feature type="transmembrane region" description="Helical" evidence="7">
    <location>
        <begin position="304"/>
        <end position="322"/>
    </location>
</feature>
<comment type="subcellular location">
    <subcellularLocation>
        <location evidence="1">Membrane</location>
        <topology evidence="1">Multi-pass membrane protein</topology>
    </subcellularLocation>
</comment>
<organism evidence="9 10">
    <name type="scientific">Zalerion maritima</name>
    <dbReference type="NCBI Taxonomy" id="339359"/>
    <lineage>
        <taxon>Eukaryota</taxon>
        <taxon>Fungi</taxon>
        <taxon>Dikarya</taxon>
        <taxon>Ascomycota</taxon>
        <taxon>Pezizomycotina</taxon>
        <taxon>Sordariomycetes</taxon>
        <taxon>Lulworthiomycetidae</taxon>
        <taxon>Lulworthiales</taxon>
        <taxon>Lulworthiaceae</taxon>
        <taxon>Zalerion</taxon>
    </lineage>
</organism>
<reference evidence="9" key="1">
    <citation type="submission" date="2022-07" db="EMBL/GenBank/DDBJ databases">
        <title>Draft genome sequence of Zalerion maritima ATCC 34329, a (micro)plastics degrading marine fungus.</title>
        <authorList>
            <person name="Paco A."/>
            <person name="Goncalves M.F.M."/>
            <person name="Rocha-Santos T.A.P."/>
            <person name="Alves A."/>
        </authorList>
    </citation>
    <scope>NUCLEOTIDE SEQUENCE</scope>
    <source>
        <strain evidence="9">ATCC 34329</strain>
    </source>
</reference>
<keyword evidence="4 7" id="KW-0812">Transmembrane</keyword>
<keyword evidence="6 7" id="KW-0472">Membrane</keyword>
<feature type="transmembrane region" description="Helical" evidence="7">
    <location>
        <begin position="403"/>
        <end position="424"/>
    </location>
</feature>
<evidence type="ECO:0000256" key="5">
    <source>
        <dbReference type="ARBA" id="ARBA00022989"/>
    </source>
</evidence>
<feature type="transmembrane region" description="Helical" evidence="7">
    <location>
        <begin position="184"/>
        <end position="207"/>
    </location>
</feature>
<dbReference type="InterPro" id="IPR050360">
    <property type="entry name" value="MFS_Sugar_Transporters"/>
</dbReference>
<feature type="transmembrane region" description="Helical" evidence="7">
    <location>
        <begin position="445"/>
        <end position="462"/>
    </location>
</feature>
<dbReference type="GO" id="GO:0005351">
    <property type="term" value="F:carbohydrate:proton symporter activity"/>
    <property type="evidence" value="ECO:0007669"/>
    <property type="project" value="TreeGrafter"/>
</dbReference>
<evidence type="ECO:0000256" key="3">
    <source>
        <dbReference type="ARBA" id="ARBA00022448"/>
    </source>
</evidence>
<keyword evidence="5 7" id="KW-1133">Transmembrane helix</keyword>
<keyword evidence="10" id="KW-1185">Reference proteome</keyword>
<dbReference type="Gene3D" id="1.20.1250.20">
    <property type="entry name" value="MFS general substrate transporter like domains"/>
    <property type="match status" value="1"/>
</dbReference>
<evidence type="ECO:0000256" key="1">
    <source>
        <dbReference type="ARBA" id="ARBA00004141"/>
    </source>
</evidence>
<feature type="transmembrane region" description="Helical" evidence="7">
    <location>
        <begin position="342"/>
        <end position="367"/>
    </location>
</feature>
<dbReference type="GO" id="GO:0016020">
    <property type="term" value="C:membrane"/>
    <property type="evidence" value="ECO:0007669"/>
    <property type="project" value="UniProtKB-SubCell"/>
</dbReference>
<feature type="transmembrane region" description="Helical" evidence="7">
    <location>
        <begin position="152"/>
        <end position="172"/>
    </location>
</feature>
<evidence type="ECO:0000256" key="4">
    <source>
        <dbReference type="ARBA" id="ARBA00022692"/>
    </source>
</evidence>
<name>A0AAD5RZ42_9PEZI</name>
<comment type="similarity">
    <text evidence="2">Belongs to the major facilitator superfamily. Sugar transporter (TC 2.A.1.1) family.</text>
</comment>
<dbReference type="InterPro" id="IPR036259">
    <property type="entry name" value="MFS_trans_sf"/>
</dbReference>
<feature type="transmembrane region" description="Helical" evidence="7">
    <location>
        <begin position="97"/>
        <end position="120"/>
    </location>
</feature>
<gene>
    <name evidence="9" type="ORF">MKZ38_006542</name>
</gene>